<dbReference type="InterPro" id="IPR008949">
    <property type="entry name" value="Isoprenoid_synthase_dom_sf"/>
</dbReference>
<evidence type="ECO:0000313" key="2">
    <source>
        <dbReference type="Proteomes" id="UP001595556"/>
    </source>
</evidence>
<dbReference type="Gene3D" id="1.10.600.10">
    <property type="entry name" value="Farnesyl Diphosphate Synthase"/>
    <property type="match status" value="1"/>
</dbReference>
<dbReference type="SFLD" id="SFLDS00005">
    <property type="entry name" value="Isoprenoid_Synthase_Type_I"/>
    <property type="match status" value="1"/>
</dbReference>
<dbReference type="Pfam" id="PF00494">
    <property type="entry name" value="SQS_PSY"/>
    <property type="match status" value="1"/>
</dbReference>
<name>A0ABV7GZE3_9BURK</name>
<dbReference type="Proteomes" id="UP001595556">
    <property type="component" value="Unassembled WGS sequence"/>
</dbReference>
<dbReference type="EC" id="2.5.1.21" evidence="1"/>
<reference evidence="2" key="1">
    <citation type="journal article" date="2019" name="Int. J. Syst. Evol. Microbiol.">
        <title>The Global Catalogue of Microorganisms (GCM) 10K type strain sequencing project: providing services to taxonomists for standard genome sequencing and annotation.</title>
        <authorList>
            <consortium name="The Broad Institute Genomics Platform"/>
            <consortium name="The Broad Institute Genome Sequencing Center for Infectious Disease"/>
            <person name="Wu L."/>
            <person name="Ma J."/>
        </authorList>
    </citation>
    <scope>NUCLEOTIDE SEQUENCE [LARGE SCALE GENOMIC DNA]</scope>
    <source>
        <strain evidence="2">KCTC 52168</strain>
    </source>
</reference>
<sequence length="304" mass="33254">MAVDHYENFPVASRLAPARLRPAIVAIYRFARTADDVADEGHADAAQRLADLARMAQAVRELFAAPTRPAAPTDDPLLRAVAGLQPHIAPHALRPEPLLDLLSAFSQDVEKTSYADMTEVLDYCSRSANPVGRLMLRLYDCDHDPAALAQADAICTGLQLVNFWQDVAIDLAKPRIYIPRAQMTQFGVDESQLVAEAARMMQTEAWRALMRVLVADARARLQFGYGLPARIGGRGGLELRAVIEGGLRIAARLDAAAYDVCRARPKLGSIDWLVIAWRTLLQPAQAPRGIEPRLLGPISPTAPR</sequence>
<keyword evidence="2" id="KW-1185">Reference proteome</keyword>
<protein>
    <submittedName>
        <fullName evidence="1">Squalene synthase HpnC</fullName>
        <ecNumber evidence="1">2.5.1.21</ecNumber>
    </submittedName>
</protein>
<dbReference type="InterPro" id="IPR044843">
    <property type="entry name" value="Trans_IPPS_bact-type"/>
</dbReference>
<accession>A0ABV7GZE3</accession>
<organism evidence="1 2">
    <name type="scientific">Piscinibacterium candidicorallinum</name>
    <dbReference type="NCBI Taxonomy" id="1793872"/>
    <lineage>
        <taxon>Bacteria</taxon>
        <taxon>Pseudomonadati</taxon>
        <taxon>Pseudomonadota</taxon>
        <taxon>Betaproteobacteria</taxon>
        <taxon>Burkholderiales</taxon>
        <taxon>Piscinibacterium</taxon>
    </lineage>
</organism>
<dbReference type="CDD" id="cd00683">
    <property type="entry name" value="Trans_IPPS_HH"/>
    <property type="match status" value="1"/>
</dbReference>
<dbReference type="SFLD" id="SFLDG01018">
    <property type="entry name" value="Squalene/Phytoene_Synthase_Lik"/>
    <property type="match status" value="1"/>
</dbReference>
<proteinExistence type="predicted"/>
<dbReference type="InterPro" id="IPR002060">
    <property type="entry name" value="Squ/phyt_synthse"/>
</dbReference>
<comment type="caution">
    <text evidence="1">The sequence shown here is derived from an EMBL/GenBank/DDBJ whole genome shotgun (WGS) entry which is preliminary data.</text>
</comment>
<gene>
    <name evidence="1" type="primary">hpnC</name>
    <name evidence="1" type="ORF">ACFOEN_05180</name>
</gene>
<dbReference type="NCBIfam" id="TIGR03464">
    <property type="entry name" value="HpnC"/>
    <property type="match status" value="1"/>
</dbReference>
<dbReference type="RefSeq" id="WP_377301733.1">
    <property type="nucleotide sequence ID" value="NZ_CP180191.1"/>
</dbReference>
<keyword evidence="1" id="KW-0808">Transferase</keyword>
<dbReference type="GO" id="GO:0051996">
    <property type="term" value="F:squalene synthase [NAD(P)H] activity"/>
    <property type="evidence" value="ECO:0007669"/>
    <property type="project" value="UniProtKB-EC"/>
</dbReference>
<dbReference type="SFLD" id="SFLDG01212">
    <property type="entry name" value="Phytoene_synthase_like"/>
    <property type="match status" value="1"/>
</dbReference>
<dbReference type="SUPFAM" id="SSF48576">
    <property type="entry name" value="Terpenoid synthases"/>
    <property type="match status" value="1"/>
</dbReference>
<dbReference type="PANTHER" id="PTHR31480">
    <property type="entry name" value="BIFUNCTIONAL LYCOPENE CYCLASE/PHYTOENE SYNTHASE"/>
    <property type="match status" value="1"/>
</dbReference>
<evidence type="ECO:0000313" key="1">
    <source>
        <dbReference type="EMBL" id="MFC3147034.1"/>
    </source>
</evidence>
<dbReference type="EMBL" id="JBHRTI010000003">
    <property type="protein sequence ID" value="MFC3147034.1"/>
    <property type="molecule type" value="Genomic_DNA"/>
</dbReference>
<dbReference type="InterPro" id="IPR033904">
    <property type="entry name" value="Trans_IPPS_HH"/>
</dbReference>
<dbReference type="InterPro" id="IPR017827">
    <property type="entry name" value="HSQ_synthase_HpnC"/>
</dbReference>